<keyword evidence="3" id="KW-1185">Reference proteome</keyword>
<evidence type="ECO:0000313" key="3">
    <source>
        <dbReference type="Proteomes" id="UP001219037"/>
    </source>
</evidence>
<feature type="compositionally biased region" description="Polar residues" evidence="1">
    <location>
        <begin position="82"/>
        <end position="105"/>
    </location>
</feature>
<evidence type="ECO:0000256" key="1">
    <source>
        <dbReference type="SAM" id="MobiDB-lite"/>
    </source>
</evidence>
<sequence length="105" mass="11490">MLSSKRFTPSLADVGGYHSALTAYRTGDVDSIVRAFADASVRAVHNARALANDVEQLRAGWDERLTARKAPMRGNFSMRSLVDQSSPVSSQPLNSMYSNPMSTRL</sequence>
<name>A0ABY8H676_9MICC</name>
<organism evidence="2 3">
    <name type="scientific">Citricoccus muralis</name>
    <dbReference type="NCBI Taxonomy" id="169134"/>
    <lineage>
        <taxon>Bacteria</taxon>
        <taxon>Bacillati</taxon>
        <taxon>Actinomycetota</taxon>
        <taxon>Actinomycetes</taxon>
        <taxon>Micrococcales</taxon>
        <taxon>Micrococcaceae</taxon>
        <taxon>Citricoccus</taxon>
    </lineage>
</organism>
<reference evidence="2 3" key="1">
    <citation type="submission" date="2023-04" db="EMBL/GenBank/DDBJ databases">
        <title>Funneling lignin-derived compounds into biodiesel using alkali-halophilic Citricoccus sp. P2.</title>
        <authorList>
            <person name="Luo C.-B."/>
        </authorList>
    </citation>
    <scope>NUCLEOTIDE SEQUENCE [LARGE SCALE GENOMIC DNA]</scope>
    <source>
        <strain evidence="2 3">P2</strain>
    </source>
</reference>
<accession>A0ABY8H676</accession>
<protein>
    <submittedName>
        <fullName evidence="2">Uncharacterized protein</fullName>
    </submittedName>
</protein>
<evidence type="ECO:0000313" key="2">
    <source>
        <dbReference type="EMBL" id="WFP16639.1"/>
    </source>
</evidence>
<feature type="region of interest" description="Disordered" evidence="1">
    <location>
        <begin position="76"/>
        <end position="105"/>
    </location>
</feature>
<gene>
    <name evidence="2" type="ORF">P8192_00490</name>
</gene>
<dbReference type="Proteomes" id="UP001219037">
    <property type="component" value="Chromosome"/>
</dbReference>
<proteinExistence type="predicted"/>
<dbReference type="RefSeq" id="WP_278157740.1">
    <property type="nucleotide sequence ID" value="NZ_CP121252.1"/>
</dbReference>
<dbReference type="EMBL" id="CP121252">
    <property type="protein sequence ID" value="WFP16639.1"/>
    <property type="molecule type" value="Genomic_DNA"/>
</dbReference>